<keyword evidence="5 9" id="KW-0812">Transmembrane</keyword>
<feature type="transmembrane region" description="Helical" evidence="9">
    <location>
        <begin position="140"/>
        <end position="159"/>
    </location>
</feature>
<comment type="function">
    <text evidence="9">Catalyzes the phospholipid dependent N-acylation of the N-terminal cysteine of apolipoprotein, the last step in lipoprotein maturation.</text>
</comment>
<keyword evidence="8 9" id="KW-0012">Acyltransferase</keyword>
<dbReference type="SUPFAM" id="SSF56317">
    <property type="entry name" value="Carbon-nitrogen hydrolase"/>
    <property type="match status" value="1"/>
</dbReference>
<keyword evidence="3 9" id="KW-1003">Cell membrane</keyword>
<evidence type="ECO:0000256" key="5">
    <source>
        <dbReference type="ARBA" id="ARBA00022692"/>
    </source>
</evidence>
<feature type="transmembrane region" description="Helical" evidence="9">
    <location>
        <begin position="179"/>
        <end position="201"/>
    </location>
</feature>
<proteinExistence type="inferred from homology"/>
<feature type="transmembrane region" description="Helical" evidence="9">
    <location>
        <begin position="213"/>
        <end position="231"/>
    </location>
</feature>
<comment type="similarity">
    <text evidence="2 9">Belongs to the CN hydrolase family. Apolipoprotein N-acyltransferase subfamily.</text>
</comment>
<dbReference type="HAMAP" id="MF_01148">
    <property type="entry name" value="Lnt"/>
    <property type="match status" value="1"/>
</dbReference>
<comment type="pathway">
    <text evidence="9">Protein modification; lipoprotein biosynthesis (N-acyl transfer).</text>
</comment>
<dbReference type="PANTHER" id="PTHR38686">
    <property type="entry name" value="APOLIPOPROTEIN N-ACYLTRANSFERASE"/>
    <property type="match status" value="1"/>
</dbReference>
<dbReference type="AlphaFoldDB" id="A0AA42CKX8"/>
<protein>
    <recommendedName>
        <fullName evidence="9">Apolipoprotein N-acyltransferase</fullName>
        <shortName evidence="9">ALP N-acyltransferase</shortName>
        <ecNumber evidence="9">2.3.1.269</ecNumber>
    </recommendedName>
</protein>
<dbReference type="InterPro" id="IPR045378">
    <property type="entry name" value="LNT_N"/>
</dbReference>
<dbReference type="EC" id="2.3.1.269" evidence="9"/>
<keyword evidence="4 9" id="KW-0808">Transferase</keyword>
<evidence type="ECO:0000256" key="6">
    <source>
        <dbReference type="ARBA" id="ARBA00022989"/>
    </source>
</evidence>
<dbReference type="Pfam" id="PF20154">
    <property type="entry name" value="LNT_N"/>
    <property type="match status" value="1"/>
</dbReference>
<organism evidence="11 12">
    <name type="scientific">Lichenifustis flavocetrariae</name>
    <dbReference type="NCBI Taxonomy" id="2949735"/>
    <lineage>
        <taxon>Bacteria</taxon>
        <taxon>Pseudomonadati</taxon>
        <taxon>Pseudomonadota</taxon>
        <taxon>Alphaproteobacteria</taxon>
        <taxon>Hyphomicrobiales</taxon>
        <taxon>Lichenihabitantaceae</taxon>
        <taxon>Lichenifustis</taxon>
    </lineage>
</organism>
<dbReference type="InterPro" id="IPR036526">
    <property type="entry name" value="C-N_Hydrolase_sf"/>
</dbReference>
<dbReference type="Pfam" id="PF00795">
    <property type="entry name" value="CN_hydrolase"/>
    <property type="match status" value="1"/>
</dbReference>
<name>A0AA42CKX8_9HYPH</name>
<evidence type="ECO:0000256" key="8">
    <source>
        <dbReference type="ARBA" id="ARBA00023315"/>
    </source>
</evidence>
<dbReference type="PROSITE" id="PS50263">
    <property type="entry name" value="CN_HYDROLASE"/>
    <property type="match status" value="1"/>
</dbReference>
<dbReference type="Gene3D" id="3.60.110.10">
    <property type="entry name" value="Carbon-nitrogen hydrolase"/>
    <property type="match status" value="1"/>
</dbReference>
<comment type="catalytic activity">
    <reaction evidence="9">
        <text>N-terminal S-1,2-diacyl-sn-glyceryl-L-cysteinyl-[lipoprotein] + a glycerophospholipid = N-acyl-S-1,2-diacyl-sn-glyceryl-L-cysteinyl-[lipoprotein] + a 2-acyl-sn-glycero-3-phospholipid + H(+)</text>
        <dbReference type="Rhea" id="RHEA:48228"/>
        <dbReference type="Rhea" id="RHEA-COMP:14681"/>
        <dbReference type="Rhea" id="RHEA-COMP:14684"/>
        <dbReference type="ChEBI" id="CHEBI:15378"/>
        <dbReference type="ChEBI" id="CHEBI:136912"/>
        <dbReference type="ChEBI" id="CHEBI:140656"/>
        <dbReference type="ChEBI" id="CHEBI:140657"/>
        <dbReference type="ChEBI" id="CHEBI:140660"/>
        <dbReference type="EC" id="2.3.1.269"/>
    </reaction>
</comment>
<evidence type="ECO:0000259" key="10">
    <source>
        <dbReference type="PROSITE" id="PS50263"/>
    </source>
</evidence>
<evidence type="ECO:0000313" key="12">
    <source>
        <dbReference type="Proteomes" id="UP001165667"/>
    </source>
</evidence>
<keyword evidence="7 9" id="KW-0472">Membrane</keyword>
<comment type="caution">
    <text evidence="11">The sequence shown here is derived from an EMBL/GenBank/DDBJ whole genome shotgun (WGS) entry which is preliminary data.</text>
</comment>
<keyword evidence="12" id="KW-1185">Reference proteome</keyword>
<dbReference type="EMBL" id="JAMOIM010000001">
    <property type="protein sequence ID" value="MCW6506812.1"/>
    <property type="molecule type" value="Genomic_DNA"/>
</dbReference>
<feature type="transmembrane region" description="Helical" evidence="9">
    <location>
        <begin position="72"/>
        <end position="93"/>
    </location>
</feature>
<gene>
    <name evidence="9 11" type="primary">lnt</name>
    <name evidence="11" type="ORF">M8523_02105</name>
</gene>
<evidence type="ECO:0000256" key="1">
    <source>
        <dbReference type="ARBA" id="ARBA00004651"/>
    </source>
</evidence>
<feature type="domain" description="CN hydrolase" evidence="10">
    <location>
        <begin position="250"/>
        <end position="510"/>
    </location>
</feature>
<evidence type="ECO:0000256" key="3">
    <source>
        <dbReference type="ARBA" id="ARBA00022475"/>
    </source>
</evidence>
<evidence type="ECO:0000313" key="11">
    <source>
        <dbReference type="EMBL" id="MCW6506812.1"/>
    </source>
</evidence>
<accession>A0AA42CKX8</accession>
<keyword evidence="6 9" id="KW-1133">Transmembrane helix</keyword>
<dbReference type="NCBIfam" id="TIGR00546">
    <property type="entry name" value="lnt"/>
    <property type="match status" value="1"/>
</dbReference>
<sequence>MAKIAHWIVLSEGWRRWLVAFLAGAAGALALAPVNAVPMMLVPMTVAVWLIDGSARAEGKRLGRIVRWRSSLAAAGIGWWWGFGYFVAGFWWLGAAFLVEPGYVWALPLGVVALPALLAAFPALGFALARTLWSANAGRIIALAAGLGLSEWLRGWVFTGFPWNAYGMSLGGDLTLAQAASGAGLEGLTLIAIAVFAAPATLADPVSGVTRRLAPTALAAFVMLALGGFGLHRLAAGPVGDVAGVHLRLMQPDTPLDENFTYVNKDKILADYLALSTGGSSSDSNGLKDVTHLIWPESPFPFILSREPDALGTIAAALPQGTLLVTGAARMETEPNAGPGHPGRVHYFNAVEVLGADGTILDSYDKVHLVPFGEYLPLDGLLRAIGLKNFVHIPGGFDSGVRRRLLDVPGLPPAAPVICYEAIFSGAVLPEGPSASRAGVILNVTNDGWFGQTSGPYQHFAMARLRAIEEGLPLIRAANTGISAIIDPYGRIRASLPLGARGVLDGALPKRIAPTLFARHWPMIQPLLYTAAVIAALCFALARRA</sequence>
<evidence type="ECO:0000256" key="4">
    <source>
        <dbReference type="ARBA" id="ARBA00022679"/>
    </source>
</evidence>
<dbReference type="GO" id="GO:0016410">
    <property type="term" value="F:N-acyltransferase activity"/>
    <property type="evidence" value="ECO:0007669"/>
    <property type="project" value="UniProtKB-UniRule"/>
</dbReference>
<evidence type="ECO:0000256" key="9">
    <source>
        <dbReference type="HAMAP-Rule" id="MF_01148"/>
    </source>
</evidence>
<comment type="subcellular location">
    <subcellularLocation>
        <location evidence="1 9">Cell membrane</location>
        <topology evidence="1 9">Multi-pass membrane protein</topology>
    </subcellularLocation>
</comment>
<evidence type="ECO:0000256" key="7">
    <source>
        <dbReference type="ARBA" id="ARBA00023136"/>
    </source>
</evidence>
<dbReference type="PANTHER" id="PTHR38686:SF1">
    <property type="entry name" value="APOLIPOPROTEIN N-ACYLTRANSFERASE"/>
    <property type="match status" value="1"/>
</dbReference>
<evidence type="ECO:0000256" key="2">
    <source>
        <dbReference type="ARBA" id="ARBA00010065"/>
    </source>
</evidence>
<dbReference type="Proteomes" id="UP001165667">
    <property type="component" value="Unassembled WGS sequence"/>
</dbReference>
<dbReference type="RefSeq" id="WP_282583156.1">
    <property type="nucleotide sequence ID" value="NZ_JAMOIM010000001.1"/>
</dbReference>
<dbReference type="GO" id="GO:0042158">
    <property type="term" value="P:lipoprotein biosynthetic process"/>
    <property type="evidence" value="ECO:0007669"/>
    <property type="project" value="UniProtKB-UniRule"/>
</dbReference>
<dbReference type="InterPro" id="IPR004563">
    <property type="entry name" value="Apolipo_AcylTrfase"/>
</dbReference>
<dbReference type="GO" id="GO:0005886">
    <property type="term" value="C:plasma membrane"/>
    <property type="evidence" value="ECO:0007669"/>
    <property type="project" value="UniProtKB-SubCell"/>
</dbReference>
<reference evidence="11" key="1">
    <citation type="submission" date="2022-05" db="EMBL/GenBank/DDBJ databases">
        <authorList>
            <person name="Pankratov T."/>
        </authorList>
    </citation>
    <scope>NUCLEOTIDE SEQUENCE</scope>
    <source>
        <strain evidence="11">BP6-180914</strain>
    </source>
</reference>
<dbReference type="InterPro" id="IPR003010">
    <property type="entry name" value="C-N_Hydrolase"/>
</dbReference>
<feature type="transmembrane region" description="Helical" evidence="9">
    <location>
        <begin position="523"/>
        <end position="542"/>
    </location>
</feature>
<feature type="transmembrane region" description="Helical" evidence="9">
    <location>
        <begin position="105"/>
        <end position="128"/>
    </location>
</feature>
<feature type="transmembrane region" description="Helical" evidence="9">
    <location>
        <begin position="20"/>
        <end position="51"/>
    </location>
</feature>
<dbReference type="CDD" id="cd07571">
    <property type="entry name" value="ALP_N-acyl_transferase"/>
    <property type="match status" value="1"/>
</dbReference>